<dbReference type="InterPro" id="IPR010610">
    <property type="entry name" value="EryCIII-like_C"/>
</dbReference>
<keyword evidence="4" id="KW-1185">Reference proteome</keyword>
<dbReference type="FunCoup" id="A0A1C4ZGQ1">
    <property type="interactions" value="76"/>
</dbReference>
<name>A0A1C4ZGQ1_MICEC</name>
<evidence type="ECO:0000259" key="1">
    <source>
        <dbReference type="Pfam" id="PF03033"/>
    </source>
</evidence>
<dbReference type="PANTHER" id="PTHR48050">
    <property type="entry name" value="STEROL 3-BETA-GLUCOSYLTRANSFERASE"/>
    <property type="match status" value="1"/>
</dbReference>
<gene>
    <name evidence="3" type="ORF">GA0070618_5233</name>
</gene>
<dbReference type="GO" id="GO:0005975">
    <property type="term" value="P:carbohydrate metabolic process"/>
    <property type="evidence" value="ECO:0007669"/>
    <property type="project" value="InterPro"/>
</dbReference>
<dbReference type="InParanoid" id="A0A1C4ZGQ1"/>
<dbReference type="GO" id="GO:0008194">
    <property type="term" value="F:UDP-glycosyltransferase activity"/>
    <property type="evidence" value="ECO:0007669"/>
    <property type="project" value="InterPro"/>
</dbReference>
<dbReference type="PANTHER" id="PTHR48050:SF13">
    <property type="entry name" value="STEROL 3-BETA-GLUCOSYLTRANSFERASE UGT80A2"/>
    <property type="match status" value="1"/>
</dbReference>
<dbReference type="Pfam" id="PF06722">
    <property type="entry name" value="EryCIII-like_C"/>
    <property type="match status" value="1"/>
</dbReference>
<accession>A0A1C4ZGQ1</accession>
<dbReference type="GO" id="GO:0033072">
    <property type="term" value="P:vancomycin biosynthetic process"/>
    <property type="evidence" value="ECO:0007669"/>
    <property type="project" value="UniProtKB-ARBA"/>
</dbReference>
<dbReference type="InterPro" id="IPR002213">
    <property type="entry name" value="UDP_glucos_trans"/>
</dbReference>
<dbReference type="Proteomes" id="UP000198253">
    <property type="component" value="Chromosome I"/>
</dbReference>
<dbReference type="CDD" id="cd03784">
    <property type="entry name" value="GT1_Gtf-like"/>
    <property type="match status" value="1"/>
</dbReference>
<dbReference type="EMBL" id="LT607413">
    <property type="protein sequence ID" value="SCF32203.1"/>
    <property type="molecule type" value="Genomic_DNA"/>
</dbReference>
<feature type="domain" description="Glycosyltransferase family 28 N-terminal" evidence="1">
    <location>
        <begin position="5"/>
        <end position="64"/>
    </location>
</feature>
<organism evidence="3 4">
    <name type="scientific">Micromonospora echinospora</name>
    <name type="common">Micromonospora purpurea</name>
    <dbReference type="NCBI Taxonomy" id="1877"/>
    <lineage>
        <taxon>Bacteria</taxon>
        <taxon>Bacillati</taxon>
        <taxon>Actinomycetota</taxon>
        <taxon>Actinomycetes</taxon>
        <taxon>Micromonosporales</taxon>
        <taxon>Micromonosporaceae</taxon>
        <taxon>Micromonospora</taxon>
    </lineage>
</organism>
<evidence type="ECO:0000259" key="2">
    <source>
        <dbReference type="Pfam" id="PF06722"/>
    </source>
</evidence>
<dbReference type="SUPFAM" id="SSF53756">
    <property type="entry name" value="UDP-Glycosyltransferase/glycogen phosphorylase"/>
    <property type="match status" value="1"/>
</dbReference>
<sequence>MATMLLSTHGTNGDVLSFVRLGAALAERGHDVTIATHARYAPTVRAADIELVPIDTEDEYVRYLADARDMLDARVGSARLPDLLGHYQRNDLFGQLRREVEAAVARHRAGATVLVGRHTSGLATLIAAELLGAPSVWVAMTPAQQLLLPVQVHLHRSTLAAGIDAVRADFGLAPVDDWAAWMSGADRQLGLWPRWFDKAGPTVEAVEPVGFLLNDAAESGDLPPEVERILADPSGPPVLVAASSGQMLWEPFYAAALYACRRVGRPVILVSPHLDALPDPLPAGVTWFPRLPYRDLVPRVAAVIHHGGIGTLGRCLAAGVPQVVLAHSFDQPDTGARLQRCGVARFLPSTRWAPETAAELLTEVLTDARYAERSRRFGATVDPTTTATRAAERIEALLAPPPEPAGR</sequence>
<feature type="domain" description="Erythromycin biosynthesis protein CIII-like C-terminal" evidence="2">
    <location>
        <begin position="280"/>
        <end position="395"/>
    </location>
</feature>
<evidence type="ECO:0000313" key="4">
    <source>
        <dbReference type="Proteomes" id="UP000198253"/>
    </source>
</evidence>
<reference evidence="4" key="1">
    <citation type="submission" date="2016-06" db="EMBL/GenBank/DDBJ databases">
        <authorList>
            <person name="Varghese N."/>
            <person name="Submissions Spin"/>
        </authorList>
    </citation>
    <scope>NUCLEOTIDE SEQUENCE [LARGE SCALE GENOMIC DNA]</scope>
    <source>
        <strain evidence="4">DSM 43816</strain>
    </source>
</reference>
<dbReference type="AlphaFoldDB" id="A0A1C4ZGQ1"/>
<dbReference type="RefSeq" id="WP_088983960.1">
    <property type="nucleotide sequence ID" value="NZ_LT607413.1"/>
</dbReference>
<dbReference type="InterPro" id="IPR004276">
    <property type="entry name" value="GlycoTrans_28_N"/>
</dbReference>
<keyword evidence="3" id="KW-0808">Transferase</keyword>
<dbReference type="GO" id="GO:0016758">
    <property type="term" value="F:hexosyltransferase activity"/>
    <property type="evidence" value="ECO:0007669"/>
    <property type="project" value="InterPro"/>
</dbReference>
<dbReference type="Gene3D" id="3.40.50.2000">
    <property type="entry name" value="Glycogen Phosphorylase B"/>
    <property type="match status" value="2"/>
</dbReference>
<evidence type="ECO:0000313" key="3">
    <source>
        <dbReference type="EMBL" id="SCF32203.1"/>
    </source>
</evidence>
<dbReference type="OrthoDB" id="3253247at2"/>
<dbReference type="InterPro" id="IPR050426">
    <property type="entry name" value="Glycosyltransferase_28"/>
</dbReference>
<proteinExistence type="predicted"/>
<dbReference type="Pfam" id="PF03033">
    <property type="entry name" value="Glyco_transf_28"/>
    <property type="match status" value="1"/>
</dbReference>
<protein>
    <submittedName>
        <fullName evidence="3">UDP:flavonoid glycosyltransferase YjiC, YdhE family</fullName>
    </submittedName>
</protein>